<dbReference type="Gene3D" id="1.25.40.10">
    <property type="entry name" value="Tetratricopeptide repeat domain"/>
    <property type="match status" value="1"/>
</dbReference>
<dbReference type="OrthoDB" id="28112at2759"/>
<protein>
    <submittedName>
        <fullName evidence="6">Putative U3 small nucleolar RNA-associated protein 6</fullName>
    </submittedName>
</protein>
<evidence type="ECO:0000313" key="7">
    <source>
        <dbReference type="Proteomes" id="UP000315496"/>
    </source>
</evidence>
<comment type="caution">
    <text evidence="6">The sequence shown here is derived from an EMBL/GenBank/DDBJ whole genome shotgun (WGS) entry which is preliminary data.</text>
</comment>
<dbReference type="PANTHER" id="PTHR23271:SF1">
    <property type="entry name" value="U3 SMALL NUCLEOLAR RNA-ASSOCIATED PROTEIN 6 HOMOLOG"/>
    <property type="match status" value="1"/>
</dbReference>
<dbReference type="InterPro" id="IPR011990">
    <property type="entry name" value="TPR-like_helical_dom_sf"/>
</dbReference>
<dbReference type="GO" id="GO:0032040">
    <property type="term" value="C:small-subunit processome"/>
    <property type="evidence" value="ECO:0007669"/>
    <property type="project" value="TreeGrafter"/>
</dbReference>
<evidence type="ECO:0000256" key="4">
    <source>
        <dbReference type="ARBA" id="ARBA00023242"/>
    </source>
</evidence>
<evidence type="ECO:0000256" key="2">
    <source>
        <dbReference type="ARBA" id="ARBA00022552"/>
    </source>
</evidence>
<evidence type="ECO:0000259" key="5">
    <source>
        <dbReference type="Pfam" id="PF08640"/>
    </source>
</evidence>
<dbReference type="PANTHER" id="PTHR23271">
    <property type="entry name" value="HEPATOCELLULAR CARCINOMA-ASSOCIATED ANTIGEN 66"/>
    <property type="match status" value="1"/>
</dbReference>
<dbReference type="InterPro" id="IPR055347">
    <property type="entry name" value="UTP6_N"/>
</dbReference>
<dbReference type="GO" id="GO:0034388">
    <property type="term" value="C:Pwp2p-containing subcomplex of 90S preribosome"/>
    <property type="evidence" value="ECO:0007669"/>
    <property type="project" value="TreeGrafter"/>
</dbReference>
<dbReference type="InterPro" id="IPR013949">
    <property type="entry name" value="Utp6"/>
</dbReference>
<comment type="subcellular location">
    <subcellularLocation>
        <location evidence="1">Nucleus</location>
        <location evidence="1">Nucleolus</location>
    </subcellularLocation>
</comment>
<dbReference type="GO" id="GO:0030515">
    <property type="term" value="F:snoRNA binding"/>
    <property type="evidence" value="ECO:0007669"/>
    <property type="project" value="InterPro"/>
</dbReference>
<evidence type="ECO:0000256" key="3">
    <source>
        <dbReference type="ARBA" id="ARBA00022737"/>
    </source>
</evidence>
<sequence length="429" mass="48929">MAYQAVQRNLELMVPELSAYAQAGILDEDELKKIVTCRRNHEHQLSGAAGVPPLSAFLAYATHLCMTRELVSRRWVRMGHQQKELFIEARLPTKRLSSLLRKMLQRHADNPEAWVAAFKLLKKAHLNDQRVEIAAEYVRLFPTSVDPWVISAAIAEEEEGIDEARDKYRQGMARVSGMILDRSQPHCQQTLANLLMDTSASVRISSKGALALNWALLELRYLHILRGTHTDEGYMSDFVVDTLLSKKDPMYPILQGSLVELVLRDGIISTLTAHHKTFSEKIEARMLTAYERGELPFLKSLHDWRVVYYAGHVRESPAVAEFLRYAEKPIRAVTGTYRWLPWWTDRCLTNALRLAELAIEKMAERPELAHLKERIPSASPCLELDRFERAPIGDYSSDPLKHLTSFTLISERAAEGMTKDQETSDEEPL</sequence>
<accession>A0A4Z1SNM0</accession>
<proteinExistence type="predicted"/>
<keyword evidence="3" id="KW-0677">Repeat</keyword>
<name>A0A4Z1SNM0_GIAMU</name>
<gene>
    <name evidence="6" type="ORF">GMRT_13865</name>
</gene>
<dbReference type="GO" id="GO:0000462">
    <property type="term" value="P:maturation of SSU-rRNA from tricistronic rRNA transcript (SSU-rRNA, 5.8S rRNA, LSU-rRNA)"/>
    <property type="evidence" value="ECO:0007669"/>
    <property type="project" value="InterPro"/>
</dbReference>
<organism evidence="6 7">
    <name type="scientific">Giardia muris</name>
    <dbReference type="NCBI Taxonomy" id="5742"/>
    <lineage>
        <taxon>Eukaryota</taxon>
        <taxon>Metamonada</taxon>
        <taxon>Diplomonadida</taxon>
        <taxon>Hexamitidae</taxon>
        <taxon>Giardiinae</taxon>
        <taxon>Giardia</taxon>
    </lineage>
</organism>
<keyword evidence="7" id="KW-1185">Reference proteome</keyword>
<dbReference type="Proteomes" id="UP000315496">
    <property type="component" value="Chromosome 4"/>
</dbReference>
<dbReference type="EMBL" id="VDLU01000004">
    <property type="protein sequence ID" value="TNJ27356.1"/>
    <property type="molecule type" value="Genomic_DNA"/>
</dbReference>
<keyword evidence="2" id="KW-0698">rRNA processing</keyword>
<feature type="domain" description="U3 small nucleolar RNA-associated protein 6 N-terminal" evidence="5">
    <location>
        <begin position="10"/>
        <end position="83"/>
    </location>
</feature>
<evidence type="ECO:0000256" key="1">
    <source>
        <dbReference type="ARBA" id="ARBA00004604"/>
    </source>
</evidence>
<dbReference type="Pfam" id="PF08640">
    <property type="entry name" value="U3_assoc_6"/>
    <property type="match status" value="1"/>
</dbReference>
<dbReference type="VEuPathDB" id="GiardiaDB:GMRT_13865"/>
<reference evidence="6 7" key="1">
    <citation type="submission" date="2019-05" db="EMBL/GenBank/DDBJ databases">
        <title>The compact genome of Giardia muris reveals important steps in the evolution of intestinal protozoan parasites.</title>
        <authorList>
            <person name="Xu F."/>
            <person name="Jimenez-Gonzalez A."/>
            <person name="Einarsson E."/>
            <person name="Astvaldsson A."/>
            <person name="Peirasmaki D."/>
            <person name="Eckmann L."/>
            <person name="Andersson J.O."/>
            <person name="Svard S.G."/>
            <person name="Jerlstrom-Hultqvist J."/>
        </authorList>
    </citation>
    <scope>NUCLEOTIDE SEQUENCE [LARGE SCALE GENOMIC DNA]</scope>
    <source>
        <strain evidence="6 7">Roberts-Thomson</strain>
    </source>
</reference>
<dbReference type="AlphaFoldDB" id="A0A4Z1SNM0"/>
<keyword evidence="4" id="KW-0539">Nucleus</keyword>
<evidence type="ECO:0000313" key="6">
    <source>
        <dbReference type="EMBL" id="TNJ27356.1"/>
    </source>
</evidence>